<sequence length="135" mass="14280">MLFLNCLHIAFTVVSLFIVSSLQHLSSVSIFVTPLTAILVSRFMIHLQAADRQSPRDGFGTDTQASRTDFDTRATSVIFESVIGSLRCELEPGDLMGAGSKGGGGSEEYRDALGEGTGSPTEESPRSPGDVKAGV</sequence>
<evidence type="ECO:0000313" key="2">
    <source>
        <dbReference type="EMBL" id="PIL24593.1"/>
    </source>
</evidence>
<protein>
    <submittedName>
        <fullName evidence="2">Uncharacterized protein</fullName>
    </submittedName>
</protein>
<name>A0A2G8RSX2_9APHY</name>
<dbReference type="EMBL" id="AYKW01000056">
    <property type="protein sequence ID" value="PIL24593.1"/>
    <property type="molecule type" value="Genomic_DNA"/>
</dbReference>
<evidence type="ECO:0000313" key="3">
    <source>
        <dbReference type="Proteomes" id="UP000230002"/>
    </source>
</evidence>
<feature type="region of interest" description="Disordered" evidence="1">
    <location>
        <begin position="94"/>
        <end position="135"/>
    </location>
</feature>
<dbReference type="AlphaFoldDB" id="A0A2G8RSX2"/>
<proteinExistence type="predicted"/>
<gene>
    <name evidence="2" type="ORF">GSI_12477</name>
</gene>
<evidence type="ECO:0000256" key="1">
    <source>
        <dbReference type="SAM" id="MobiDB-lite"/>
    </source>
</evidence>
<accession>A0A2G8RSX2</accession>
<keyword evidence="3" id="KW-1185">Reference proteome</keyword>
<organism evidence="2 3">
    <name type="scientific">Ganoderma sinense ZZ0214-1</name>
    <dbReference type="NCBI Taxonomy" id="1077348"/>
    <lineage>
        <taxon>Eukaryota</taxon>
        <taxon>Fungi</taxon>
        <taxon>Dikarya</taxon>
        <taxon>Basidiomycota</taxon>
        <taxon>Agaricomycotina</taxon>
        <taxon>Agaricomycetes</taxon>
        <taxon>Polyporales</taxon>
        <taxon>Polyporaceae</taxon>
        <taxon>Ganoderma</taxon>
    </lineage>
</organism>
<dbReference type="Proteomes" id="UP000230002">
    <property type="component" value="Unassembled WGS sequence"/>
</dbReference>
<dbReference type="OrthoDB" id="2756573at2759"/>
<reference evidence="2 3" key="1">
    <citation type="journal article" date="2015" name="Sci. Rep.">
        <title>Chromosome-level genome map provides insights into diverse defense mechanisms in the medicinal fungus Ganoderma sinense.</title>
        <authorList>
            <person name="Zhu Y."/>
            <person name="Xu J."/>
            <person name="Sun C."/>
            <person name="Zhou S."/>
            <person name="Xu H."/>
            <person name="Nelson D.R."/>
            <person name="Qian J."/>
            <person name="Song J."/>
            <person name="Luo H."/>
            <person name="Xiang L."/>
            <person name="Li Y."/>
            <person name="Xu Z."/>
            <person name="Ji A."/>
            <person name="Wang L."/>
            <person name="Lu S."/>
            <person name="Hayward A."/>
            <person name="Sun W."/>
            <person name="Li X."/>
            <person name="Schwartz D.C."/>
            <person name="Wang Y."/>
            <person name="Chen S."/>
        </authorList>
    </citation>
    <scope>NUCLEOTIDE SEQUENCE [LARGE SCALE GENOMIC DNA]</scope>
    <source>
        <strain evidence="2 3">ZZ0214-1</strain>
    </source>
</reference>
<comment type="caution">
    <text evidence="2">The sequence shown here is derived from an EMBL/GenBank/DDBJ whole genome shotgun (WGS) entry which is preliminary data.</text>
</comment>